<evidence type="ECO:0000259" key="2">
    <source>
        <dbReference type="PROSITE" id="PS50211"/>
    </source>
</evidence>
<dbReference type="Pfam" id="PF03456">
    <property type="entry name" value="uDENN"/>
    <property type="match status" value="1"/>
</dbReference>
<dbReference type="Gene3D" id="3.30.450.200">
    <property type="match status" value="1"/>
</dbReference>
<dbReference type="InterPro" id="IPR037516">
    <property type="entry name" value="Tripartite_DENN"/>
</dbReference>
<organism evidence="4 5">
    <name type="scientific">Aphanomyces stellatus</name>
    <dbReference type="NCBI Taxonomy" id="120398"/>
    <lineage>
        <taxon>Eukaryota</taxon>
        <taxon>Sar</taxon>
        <taxon>Stramenopiles</taxon>
        <taxon>Oomycota</taxon>
        <taxon>Saprolegniomycetes</taxon>
        <taxon>Saprolegniales</taxon>
        <taxon>Verrucalvaceae</taxon>
        <taxon>Aphanomyces</taxon>
    </lineage>
</organism>
<dbReference type="Pfam" id="PF02141">
    <property type="entry name" value="DENN"/>
    <property type="match status" value="1"/>
</dbReference>
<dbReference type="InterPro" id="IPR051696">
    <property type="entry name" value="DENN_Domain_GEFs"/>
</dbReference>
<dbReference type="GO" id="GO:0031410">
    <property type="term" value="C:cytoplasmic vesicle"/>
    <property type="evidence" value="ECO:0007669"/>
    <property type="project" value="TreeGrafter"/>
</dbReference>
<feature type="region of interest" description="Disordered" evidence="1">
    <location>
        <begin position="22"/>
        <end position="43"/>
    </location>
</feature>
<accession>A0A485LTL7</accession>
<dbReference type="SUPFAM" id="SSF50156">
    <property type="entry name" value="PDZ domain-like"/>
    <property type="match status" value="1"/>
</dbReference>
<feature type="compositionally biased region" description="Low complexity" evidence="1">
    <location>
        <begin position="832"/>
        <end position="841"/>
    </location>
</feature>
<proteinExistence type="predicted"/>
<reference evidence="3" key="2">
    <citation type="submission" date="2019-06" db="EMBL/GenBank/DDBJ databases">
        <title>Genomics analysis of Aphanomyces spp. identifies a new class of oomycete effector associated with host adaptation.</title>
        <authorList>
            <person name="Gaulin E."/>
        </authorList>
    </citation>
    <scope>NUCLEOTIDE SEQUENCE</scope>
    <source>
        <strain evidence="3">CBS 578.67</strain>
    </source>
</reference>
<dbReference type="InterPro" id="IPR043153">
    <property type="entry name" value="DENN_C"/>
</dbReference>
<evidence type="ECO:0000256" key="1">
    <source>
        <dbReference type="SAM" id="MobiDB-lite"/>
    </source>
</evidence>
<dbReference type="AlphaFoldDB" id="A0A485LTL7"/>
<feature type="domain" description="UDENN" evidence="2">
    <location>
        <begin position="29"/>
        <end position="673"/>
    </location>
</feature>
<dbReference type="InterPro" id="IPR005113">
    <property type="entry name" value="uDENN_dom"/>
</dbReference>
<name>A0A485LTL7_9STRA</name>
<sequence>MASSSSYAPTLVDYFLEVSLTGPSPRPRRRRRPHRPDTDTEHTPVRTICRRVPTTDRDHFALQDGVRYFCLPDKLNLRRRAAYECVPSFHSFTLTGGDGSRAFGFALTTYRHAPDGVSASAASLTGGLVIVGPSVPHVYCFISHFPFFSLFKHVLGWIYHTQHDTSTSPPPPFAVAHHALRQCIYPTESNQDEDLVDAAGGGDGWSDAIADFVLRGPAPVGGSIVDLRLGSHFAYEYTLLHGALPHVDDVCFQLLFQHLSVKNIVLVLNCLLLEQRVLVHSSQHGLLMPVAEALCALLFPFVWEHVYIPMLPMKLLDYLQAPVPFFMGVHTSYLATKTGAEAFASCVVIHLDKDKVVRPIHSGLPEWPDQLAPVEPHSLPKFPAAPLASLIASVKAILDQYQPTTNPHTAATNRIRTRRKARTSDALVILRHDDADDDPAADSAPHAAPEVELTFGPGPLGITFESTHLRLLATGLLSDPTDDAPPASAVVKAFPQLQNGLPGPAALSGLIAPGSFLLSVNDRSTLPLSFDATCDLLRHEPRPLVLRFQNATALPFHNALQFAARVRASGLLALPPRTTRPTQRLEHVPWVDATREAFCAFFVDLFHDVGRHIVLPATLQQPVVRRHSMQRFVSFDRDGFLKHVRHAAFLKAFLETQTFVVFANDTALTQMPHLGFDSPFVDLFYECVRLCHKTDDVAAALHRRLGRTRPGDGALRLWLHCDGGDDGGHCRGGWPDAAVPPVVHNQANDMAIEINDVVDKAKIIRVESPLKRQSATRHVEMLLCSVVLDTPLDDAPRPPPAPTMMHHHHRRRSLSDSAMVDLELELRRPLEDPSSSSFTSDDPQEDDDDDTERKDMKSTAATTMRKKTLRMSKDKWLAWRRKLTKADAAYD</sequence>
<evidence type="ECO:0000313" key="5">
    <source>
        <dbReference type="Proteomes" id="UP000332933"/>
    </source>
</evidence>
<dbReference type="PANTHER" id="PTHR12296">
    <property type="entry name" value="DENN DOMAIN-CONTAINING PROTEIN 4"/>
    <property type="match status" value="1"/>
</dbReference>
<dbReference type="GO" id="GO:0032483">
    <property type="term" value="P:regulation of Rab protein signal transduction"/>
    <property type="evidence" value="ECO:0007669"/>
    <property type="project" value="TreeGrafter"/>
</dbReference>
<protein>
    <submittedName>
        <fullName evidence="4">Aste57867_25363 protein</fullName>
    </submittedName>
</protein>
<dbReference type="SMART" id="SM00800">
    <property type="entry name" value="uDENN"/>
    <property type="match status" value="1"/>
</dbReference>
<dbReference type="PANTHER" id="PTHR12296:SF21">
    <property type="entry name" value="DENN DOMAIN-CONTAINING PROTEIN 3"/>
    <property type="match status" value="1"/>
</dbReference>
<dbReference type="InterPro" id="IPR005112">
    <property type="entry name" value="dDENN_dom"/>
</dbReference>
<dbReference type="InterPro" id="IPR001194">
    <property type="entry name" value="cDENN_dom"/>
</dbReference>
<evidence type="ECO:0000313" key="3">
    <source>
        <dbReference type="EMBL" id="KAF0682565.1"/>
    </source>
</evidence>
<gene>
    <name evidence="4" type="primary">Aste57867_25363</name>
    <name evidence="3" type="ORF">As57867_025285</name>
    <name evidence="4" type="ORF">ASTE57867_25363</name>
</gene>
<dbReference type="OrthoDB" id="74314at2759"/>
<dbReference type="EMBL" id="CAADRA010007547">
    <property type="protein sequence ID" value="VFU01988.1"/>
    <property type="molecule type" value="Genomic_DNA"/>
</dbReference>
<evidence type="ECO:0000313" key="4">
    <source>
        <dbReference type="EMBL" id="VFU01988.1"/>
    </source>
</evidence>
<dbReference type="InterPro" id="IPR036034">
    <property type="entry name" value="PDZ_sf"/>
</dbReference>
<dbReference type="SMART" id="SM00799">
    <property type="entry name" value="DENN"/>
    <property type="match status" value="1"/>
</dbReference>
<dbReference type="EMBL" id="VJMH01007521">
    <property type="protein sequence ID" value="KAF0682565.1"/>
    <property type="molecule type" value="Genomic_DNA"/>
</dbReference>
<feature type="region of interest" description="Disordered" evidence="1">
    <location>
        <begin position="793"/>
        <end position="870"/>
    </location>
</feature>
<dbReference type="PROSITE" id="PS50211">
    <property type="entry name" value="DENN"/>
    <property type="match status" value="1"/>
</dbReference>
<dbReference type="SMART" id="SM00801">
    <property type="entry name" value="dDENN"/>
    <property type="match status" value="1"/>
</dbReference>
<reference evidence="4 5" key="1">
    <citation type="submission" date="2019-03" db="EMBL/GenBank/DDBJ databases">
        <authorList>
            <person name="Gaulin E."/>
            <person name="Dumas B."/>
        </authorList>
    </citation>
    <scope>NUCLEOTIDE SEQUENCE [LARGE SCALE GENOMIC DNA]</scope>
    <source>
        <strain evidence="4">CBS 568.67</strain>
    </source>
</reference>
<dbReference type="Gene3D" id="3.40.50.11500">
    <property type="match status" value="1"/>
</dbReference>
<keyword evidence="5" id="KW-1185">Reference proteome</keyword>
<dbReference type="Proteomes" id="UP000332933">
    <property type="component" value="Unassembled WGS sequence"/>
</dbReference>